<protein>
    <recommendedName>
        <fullName evidence="3">N-acetyltransferase domain-containing protein</fullName>
    </recommendedName>
</protein>
<proteinExistence type="predicted"/>
<accession>A0A498QHK3</accession>
<dbReference type="EMBL" id="UPHP01000153">
    <property type="protein sequence ID" value="VBA44399.1"/>
    <property type="molecule type" value="Genomic_DNA"/>
</dbReference>
<evidence type="ECO:0008006" key="3">
    <source>
        <dbReference type="Google" id="ProtNLM"/>
    </source>
</evidence>
<dbReference type="RefSeq" id="WP_244604196.1">
    <property type="nucleotide sequence ID" value="NZ_UPHP01000153.1"/>
</dbReference>
<evidence type="ECO:0000313" key="2">
    <source>
        <dbReference type="Proteomes" id="UP000273307"/>
    </source>
</evidence>
<evidence type="ECO:0000313" key="1">
    <source>
        <dbReference type="EMBL" id="VBA44399.1"/>
    </source>
</evidence>
<dbReference type="AlphaFoldDB" id="A0A498QHK3"/>
<keyword evidence="2" id="KW-1185">Reference proteome</keyword>
<name>A0A498QHK3_9MYCO</name>
<reference evidence="1 2" key="1">
    <citation type="submission" date="2018-09" db="EMBL/GenBank/DDBJ databases">
        <authorList>
            <person name="Tagini F."/>
        </authorList>
    </citation>
    <scope>NUCLEOTIDE SEQUENCE [LARGE SCALE GENOMIC DNA]</scope>
    <source>
        <strain evidence="1 2">MK136</strain>
    </source>
</reference>
<dbReference type="Proteomes" id="UP000273307">
    <property type="component" value="Unassembled WGS sequence"/>
</dbReference>
<sequence>MMTTAYRYDAMSKICRLRDNLIVWVPDAECQLVVSQPLVDPTLWNEYLQGAFTSYSKHGVECVLDLDSIKDGNDTQLFYAAVNTDGHVVGGARVIGPLQSPDDSHAMIEWAGNPGVHTMRKMINDRLPFGVVEVKTAWADNNSRSSGSITTALARIPSSIMALLEVRFVMATAAAHVLDRWRSSGGLVADNIPPAAYPNHHYQTKMMWWDRSTFARHAEPKQLSKMLVETRALMHDYRPLSNTPLALAGSGR</sequence>
<organism evidence="1 2">
    <name type="scientific">Mycobacterium attenuatum</name>
    <dbReference type="NCBI Taxonomy" id="2341086"/>
    <lineage>
        <taxon>Bacteria</taxon>
        <taxon>Bacillati</taxon>
        <taxon>Actinomycetota</taxon>
        <taxon>Actinomycetes</taxon>
        <taxon>Mycobacteriales</taxon>
        <taxon>Mycobacteriaceae</taxon>
        <taxon>Mycobacterium</taxon>
    </lineage>
</organism>
<gene>
    <name evidence="1" type="ORF">LAUMK136_05614</name>
</gene>